<feature type="compositionally biased region" description="Gly residues" evidence="1">
    <location>
        <begin position="224"/>
        <end position="248"/>
    </location>
</feature>
<evidence type="ECO:0000256" key="2">
    <source>
        <dbReference type="SAM" id="Phobius"/>
    </source>
</evidence>
<gene>
    <name evidence="4" type="ORF">RV00_GL000114</name>
</gene>
<feature type="region of interest" description="Disordered" evidence="1">
    <location>
        <begin position="217"/>
        <end position="248"/>
    </location>
</feature>
<keyword evidence="2" id="KW-0472">Membrane</keyword>
<reference evidence="4 5" key="1">
    <citation type="submission" date="2014-12" db="EMBL/GenBank/DDBJ databases">
        <title>Draft genome sequences of 29 type strains of Enterococci.</title>
        <authorList>
            <person name="Zhong Z."/>
            <person name="Sun Z."/>
            <person name="Liu W."/>
            <person name="Zhang W."/>
            <person name="Zhang H."/>
        </authorList>
    </citation>
    <scope>NUCLEOTIDE SEQUENCE [LARGE SCALE GENOMIC DNA]</scope>
    <source>
        <strain evidence="4 5">DSM 22802</strain>
    </source>
</reference>
<organism evidence="4 5">
    <name type="scientific">Enterococcus devriesei</name>
    <dbReference type="NCBI Taxonomy" id="319970"/>
    <lineage>
        <taxon>Bacteria</taxon>
        <taxon>Bacillati</taxon>
        <taxon>Bacillota</taxon>
        <taxon>Bacilli</taxon>
        <taxon>Lactobacillales</taxon>
        <taxon>Enterococcaceae</taxon>
        <taxon>Enterococcus</taxon>
    </lineage>
</organism>
<dbReference type="Pfam" id="PF04536">
    <property type="entry name" value="TPM_phosphatase"/>
    <property type="match status" value="1"/>
</dbReference>
<evidence type="ECO:0000313" key="5">
    <source>
        <dbReference type="Proteomes" id="UP000183700"/>
    </source>
</evidence>
<feature type="domain" description="TPM" evidence="3">
    <location>
        <begin position="11"/>
        <end position="127"/>
    </location>
</feature>
<name>A0A1L8SYQ2_9ENTE</name>
<dbReference type="EMBL" id="JXKM01000001">
    <property type="protein sequence ID" value="OJG37157.1"/>
    <property type="molecule type" value="Genomic_DNA"/>
</dbReference>
<dbReference type="PANTHER" id="PTHR30373">
    <property type="entry name" value="UPF0603 PROTEIN YGCG"/>
    <property type="match status" value="1"/>
</dbReference>
<sequence length="248" mass="27238">MKVLAAANTIDDQANLLSPEERTELAERADAINEKIKGEVFILTTNSNTEEPRKFADDQLRDRIGNDHNGALLLLDMNQREIYLSTSGNMIDFVTDKRRDQLLDDVTEAMKNSDYYQASTAYLTNIKSFVDNGVPGGSYRIDENTGKVTYYKSITPLELAIGVLVAAIAAIGFFVSVRLRYQLKIGTYKYPYRQNAQLDLTERQDQLVNSFVTTRRIPKASNNNGGGGGGSSTHSSGGGTFGGGGRSF</sequence>
<evidence type="ECO:0000256" key="1">
    <source>
        <dbReference type="SAM" id="MobiDB-lite"/>
    </source>
</evidence>
<feature type="transmembrane region" description="Helical" evidence="2">
    <location>
        <begin position="159"/>
        <end position="179"/>
    </location>
</feature>
<evidence type="ECO:0000313" key="4">
    <source>
        <dbReference type="EMBL" id="OJG37157.1"/>
    </source>
</evidence>
<dbReference type="Gene3D" id="3.10.310.50">
    <property type="match status" value="1"/>
</dbReference>
<dbReference type="Proteomes" id="UP000183700">
    <property type="component" value="Unassembled WGS sequence"/>
</dbReference>
<keyword evidence="2" id="KW-1133">Transmembrane helix</keyword>
<dbReference type="InterPro" id="IPR007621">
    <property type="entry name" value="TPM_dom"/>
</dbReference>
<comment type="caution">
    <text evidence="4">The sequence shown here is derived from an EMBL/GenBank/DDBJ whole genome shotgun (WGS) entry which is preliminary data.</text>
</comment>
<dbReference type="PANTHER" id="PTHR30373:SF2">
    <property type="entry name" value="UPF0603 PROTEIN YGCG"/>
    <property type="match status" value="1"/>
</dbReference>
<keyword evidence="5" id="KW-1185">Reference proteome</keyword>
<dbReference type="STRING" id="319970.RV00_GL000114"/>
<protein>
    <recommendedName>
        <fullName evidence="3">TPM domain-containing protein</fullName>
    </recommendedName>
</protein>
<keyword evidence="2" id="KW-0812">Transmembrane</keyword>
<proteinExistence type="predicted"/>
<dbReference type="AlphaFoldDB" id="A0A1L8SYQ2"/>
<accession>A0A1L8SYQ2</accession>
<evidence type="ECO:0000259" key="3">
    <source>
        <dbReference type="Pfam" id="PF04536"/>
    </source>
</evidence>